<evidence type="ECO:0000313" key="3">
    <source>
        <dbReference type="Proteomes" id="UP000514713"/>
    </source>
</evidence>
<sequence>MKLSLQSFVFITSSLGLSTINFAFTLPVKAAIQCEAGNIIYYPNGSLLTCILEQNITVQVSSSLSGISNFPCRGKSYISFDEKGQFHTCELADDIQITTGNSFETCSAEYRIYVSTSDDGNKSIICRQY</sequence>
<feature type="signal peptide" evidence="1">
    <location>
        <begin position="1"/>
        <end position="23"/>
    </location>
</feature>
<accession>A0A7D7QKU4</accession>
<dbReference type="EMBL" id="CP054698">
    <property type="protein sequence ID" value="QMS89424.1"/>
    <property type="molecule type" value="Genomic_DNA"/>
</dbReference>
<name>A0A7D7QKU4_9NOSO</name>
<organism evidence="2 3">
    <name type="scientific">Nostoc edaphicum CCNP1411</name>
    <dbReference type="NCBI Taxonomy" id="1472755"/>
    <lineage>
        <taxon>Bacteria</taxon>
        <taxon>Bacillati</taxon>
        <taxon>Cyanobacteriota</taxon>
        <taxon>Cyanophyceae</taxon>
        <taxon>Nostocales</taxon>
        <taxon>Nostocaceae</taxon>
        <taxon>Nostoc</taxon>
    </lineage>
</organism>
<feature type="chain" id="PRO_5029008612" description="Cyanovirin-N domain-containing protein" evidence="1">
    <location>
        <begin position="24"/>
        <end position="129"/>
    </location>
</feature>
<dbReference type="KEGG" id="ned:HUN01_18235"/>
<keyword evidence="1" id="KW-0732">Signal</keyword>
<evidence type="ECO:0008006" key="4">
    <source>
        <dbReference type="Google" id="ProtNLM"/>
    </source>
</evidence>
<evidence type="ECO:0000256" key="1">
    <source>
        <dbReference type="SAM" id="SignalP"/>
    </source>
</evidence>
<proteinExistence type="predicted"/>
<evidence type="ECO:0000313" key="2">
    <source>
        <dbReference type="EMBL" id="QMS89424.1"/>
    </source>
</evidence>
<dbReference type="RefSeq" id="WP_181932433.1">
    <property type="nucleotide sequence ID" value="NZ_CP054698.1"/>
</dbReference>
<keyword evidence="3" id="KW-1185">Reference proteome</keyword>
<gene>
    <name evidence="2" type="ORF">HUN01_18235</name>
</gene>
<dbReference type="Proteomes" id="UP000514713">
    <property type="component" value="Chromosome"/>
</dbReference>
<dbReference type="AlphaFoldDB" id="A0A7D7QKU4"/>
<reference evidence="3" key="1">
    <citation type="submission" date="2020-06" db="EMBL/GenBank/DDBJ databases">
        <title>Nostoc edaphicum CCNP1411 genome.</title>
        <authorList>
            <person name="Fidor A."/>
            <person name="Grabski M."/>
            <person name="Gawor J."/>
            <person name="Gromadka R."/>
            <person name="Wegrzyn G."/>
            <person name="Mazur-Marzec H."/>
        </authorList>
    </citation>
    <scope>NUCLEOTIDE SEQUENCE [LARGE SCALE GENOMIC DNA]</scope>
    <source>
        <strain evidence="3">CCNP1411</strain>
    </source>
</reference>
<protein>
    <recommendedName>
        <fullName evidence="4">Cyanovirin-N domain-containing protein</fullName>
    </recommendedName>
</protein>